<organism evidence="1 2">
    <name type="scientific">Sinomicrobium pectinilyticum</name>
    <dbReference type="NCBI Taxonomy" id="1084421"/>
    <lineage>
        <taxon>Bacteria</taxon>
        <taxon>Pseudomonadati</taxon>
        <taxon>Bacteroidota</taxon>
        <taxon>Flavobacteriia</taxon>
        <taxon>Flavobacteriales</taxon>
        <taxon>Flavobacteriaceae</taxon>
        <taxon>Sinomicrobium</taxon>
    </lineage>
</organism>
<sequence length="122" mass="14357">MQKVKLSFFLKKKLLIFSIFVVLLVLKETKFPNISAFVTMKEKQRHKYKSKGQHGKANNTVAGMRIFFPYKGIAGAQCSQNDEKQYPDEVLHIDIKVTFLYGFMQIYAFKKRGRLYEKLKRL</sequence>
<evidence type="ECO:0000313" key="1">
    <source>
        <dbReference type="EMBL" id="RNL84277.1"/>
    </source>
</evidence>
<proteinExistence type="predicted"/>
<keyword evidence="2" id="KW-1185">Reference proteome</keyword>
<reference evidence="1 2" key="1">
    <citation type="submission" date="2018-10" db="EMBL/GenBank/DDBJ databases">
        <title>Sinomicrobium pectinilyticum sp. nov., a pectinase-producing bacterium isolated from alkaline and saline soil, and emended description of the genus Sinomicrobium.</title>
        <authorList>
            <person name="Cheng B."/>
            <person name="Li C."/>
            <person name="Lai Q."/>
            <person name="Du M."/>
            <person name="Shao Z."/>
            <person name="Xu P."/>
            <person name="Yang C."/>
        </authorList>
    </citation>
    <scope>NUCLEOTIDE SEQUENCE [LARGE SCALE GENOMIC DNA]</scope>
    <source>
        <strain evidence="1 2">5DNS001</strain>
    </source>
</reference>
<dbReference type="AlphaFoldDB" id="A0A3N0E8X3"/>
<name>A0A3N0E8X3_SINP1</name>
<protein>
    <submittedName>
        <fullName evidence="1">Uncharacterized protein</fullName>
    </submittedName>
</protein>
<dbReference type="EMBL" id="RJTM01000098">
    <property type="protein sequence ID" value="RNL84277.1"/>
    <property type="molecule type" value="Genomic_DNA"/>
</dbReference>
<gene>
    <name evidence="1" type="ORF">ED312_13920</name>
</gene>
<accession>A0A3N0E8X3</accession>
<evidence type="ECO:0000313" key="2">
    <source>
        <dbReference type="Proteomes" id="UP000267469"/>
    </source>
</evidence>
<dbReference type="Proteomes" id="UP000267469">
    <property type="component" value="Unassembled WGS sequence"/>
</dbReference>
<comment type="caution">
    <text evidence="1">The sequence shown here is derived from an EMBL/GenBank/DDBJ whole genome shotgun (WGS) entry which is preliminary data.</text>
</comment>